<organism evidence="7">
    <name type="scientific">Desulfobacca acetoxidans</name>
    <dbReference type="NCBI Taxonomy" id="60893"/>
    <lineage>
        <taxon>Bacteria</taxon>
        <taxon>Pseudomonadati</taxon>
        <taxon>Thermodesulfobacteriota</taxon>
        <taxon>Desulfobaccia</taxon>
        <taxon>Desulfobaccales</taxon>
        <taxon>Desulfobaccaceae</taxon>
        <taxon>Desulfobacca</taxon>
    </lineage>
</organism>
<sequence length="233" mass="25954">MVVAGAFAALMASAASYATALGGLVLAMTGLALARLPVKKVFVRLAAVNSFILFLWLVLPLTYPGKAAWRLGPLVVTHEGLILTGLITLKANTIVLGLMTLVATMPAVTLGQALLELKCPAKLAHLLLFTYRYIHVLAQEYHRLLQAMKVRGFRPRTDLHTYRSYAYLAAMLLVRSLDRAERVYKAMLCRGFQGKFYSLNTFSWQRRDLVFLTVSLFLLTGLVLLEWLKSPLR</sequence>
<evidence type="ECO:0000256" key="1">
    <source>
        <dbReference type="ARBA" id="ARBA00004651"/>
    </source>
</evidence>
<dbReference type="CDD" id="cd16914">
    <property type="entry name" value="EcfT"/>
    <property type="match status" value="1"/>
</dbReference>
<dbReference type="GO" id="GO:0006824">
    <property type="term" value="P:cobalt ion transport"/>
    <property type="evidence" value="ECO:0007669"/>
    <property type="project" value="InterPro"/>
</dbReference>
<dbReference type="PANTHER" id="PTHR34857">
    <property type="entry name" value="SLL0384 PROTEIN"/>
    <property type="match status" value="1"/>
</dbReference>
<dbReference type="InterPro" id="IPR003339">
    <property type="entry name" value="ABC/ECF_trnsptr_transmembrane"/>
</dbReference>
<comment type="caution">
    <text evidence="7">The sequence shown here is derived from an EMBL/GenBank/DDBJ whole genome shotgun (WGS) entry which is preliminary data.</text>
</comment>
<proteinExistence type="predicted"/>
<keyword evidence="4 6" id="KW-1133">Transmembrane helix</keyword>
<dbReference type="GO" id="GO:0043190">
    <property type="term" value="C:ATP-binding cassette (ABC) transporter complex"/>
    <property type="evidence" value="ECO:0007669"/>
    <property type="project" value="InterPro"/>
</dbReference>
<evidence type="ECO:0000256" key="2">
    <source>
        <dbReference type="ARBA" id="ARBA00022475"/>
    </source>
</evidence>
<evidence type="ECO:0000256" key="5">
    <source>
        <dbReference type="ARBA" id="ARBA00023136"/>
    </source>
</evidence>
<dbReference type="InterPro" id="IPR012809">
    <property type="entry name" value="ECF_CbiQ"/>
</dbReference>
<accession>A0A7V6A1W7</accession>
<gene>
    <name evidence="7" type="primary">cbiQ</name>
    <name evidence="7" type="ORF">ENV52_01655</name>
</gene>
<name>A0A7V6A1W7_9BACT</name>
<keyword evidence="3 6" id="KW-0812">Transmembrane</keyword>
<evidence type="ECO:0000256" key="3">
    <source>
        <dbReference type="ARBA" id="ARBA00022692"/>
    </source>
</evidence>
<feature type="transmembrane region" description="Helical" evidence="6">
    <location>
        <begin position="6"/>
        <end position="34"/>
    </location>
</feature>
<evidence type="ECO:0000256" key="6">
    <source>
        <dbReference type="SAM" id="Phobius"/>
    </source>
</evidence>
<dbReference type="NCBIfam" id="TIGR02454">
    <property type="entry name" value="ECF_T_CbiQ"/>
    <property type="match status" value="1"/>
</dbReference>
<dbReference type="PANTHER" id="PTHR34857:SF2">
    <property type="entry name" value="SLL0384 PROTEIN"/>
    <property type="match status" value="1"/>
</dbReference>
<keyword evidence="2" id="KW-1003">Cell membrane</keyword>
<evidence type="ECO:0000313" key="7">
    <source>
        <dbReference type="EMBL" id="HHS28393.1"/>
    </source>
</evidence>
<protein>
    <submittedName>
        <fullName evidence="7">Cobalt ECF transporter T component CbiQ</fullName>
    </submittedName>
</protein>
<dbReference type="AlphaFoldDB" id="A0A7V6A1W7"/>
<reference evidence="7" key="1">
    <citation type="journal article" date="2020" name="mSystems">
        <title>Genome- and Community-Level Interaction Insights into Carbon Utilization and Element Cycling Functions of Hydrothermarchaeota in Hydrothermal Sediment.</title>
        <authorList>
            <person name="Zhou Z."/>
            <person name="Liu Y."/>
            <person name="Xu W."/>
            <person name="Pan J."/>
            <person name="Luo Z.H."/>
            <person name="Li M."/>
        </authorList>
    </citation>
    <scope>NUCLEOTIDE SEQUENCE [LARGE SCALE GENOMIC DNA]</scope>
    <source>
        <strain evidence="7">SpSt-767</strain>
    </source>
</reference>
<feature type="transmembrane region" description="Helical" evidence="6">
    <location>
        <begin position="209"/>
        <end position="228"/>
    </location>
</feature>
<feature type="transmembrane region" description="Helical" evidence="6">
    <location>
        <begin position="94"/>
        <end position="115"/>
    </location>
</feature>
<dbReference type="InterPro" id="IPR051611">
    <property type="entry name" value="ECF_transporter_component"/>
</dbReference>
<dbReference type="Pfam" id="PF02361">
    <property type="entry name" value="CbiQ"/>
    <property type="match status" value="1"/>
</dbReference>
<keyword evidence="5 6" id="KW-0472">Membrane</keyword>
<feature type="transmembrane region" description="Helical" evidence="6">
    <location>
        <begin position="41"/>
        <end position="61"/>
    </location>
</feature>
<comment type="subcellular location">
    <subcellularLocation>
        <location evidence="1">Cell membrane</location>
        <topology evidence="1">Multi-pass membrane protein</topology>
    </subcellularLocation>
</comment>
<evidence type="ECO:0000256" key="4">
    <source>
        <dbReference type="ARBA" id="ARBA00022989"/>
    </source>
</evidence>
<dbReference type="EMBL" id="DTGR01000026">
    <property type="protein sequence ID" value="HHS28393.1"/>
    <property type="molecule type" value="Genomic_DNA"/>
</dbReference>